<dbReference type="OrthoDB" id="9764804at2"/>
<dbReference type="Gene3D" id="2.130.10.10">
    <property type="entry name" value="YVTN repeat-like/Quinoprotein amine dehydrogenase"/>
    <property type="match status" value="1"/>
</dbReference>
<dbReference type="EMBL" id="FQVN01000011">
    <property type="protein sequence ID" value="SHG61897.1"/>
    <property type="molecule type" value="Genomic_DNA"/>
</dbReference>
<proteinExistence type="predicted"/>
<dbReference type="PANTHER" id="PTHR43739:SF5">
    <property type="entry name" value="EXO-ALPHA-SIALIDASE"/>
    <property type="match status" value="1"/>
</dbReference>
<dbReference type="STRING" id="2017.SAMN05444320_11140"/>
<dbReference type="Proteomes" id="UP000184501">
    <property type="component" value="Unassembled WGS sequence"/>
</dbReference>
<evidence type="ECO:0000313" key="1">
    <source>
        <dbReference type="EMBL" id="SHG61897.1"/>
    </source>
</evidence>
<dbReference type="PANTHER" id="PTHR43739">
    <property type="entry name" value="XYLOGLUCANASE (EUROFUNG)"/>
    <property type="match status" value="1"/>
</dbReference>
<dbReference type="RefSeq" id="WP_073488602.1">
    <property type="nucleotide sequence ID" value="NZ_FQVN01000011.1"/>
</dbReference>
<keyword evidence="2" id="KW-1185">Reference proteome</keyword>
<dbReference type="InterPro" id="IPR015943">
    <property type="entry name" value="WD40/YVTN_repeat-like_dom_sf"/>
</dbReference>
<accession>A0A1M5LA42</accession>
<evidence type="ECO:0000313" key="2">
    <source>
        <dbReference type="Proteomes" id="UP000184501"/>
    </source>
</evidence>
<name>A0A1M5LA42_STRHI</name>
<organism evidence="1 2">
    <name type="scientific">Streptoalloteichus hindustanus</name>
    <dbReference type="NCBI Taxonomy" id="2017"/>
    <lineage>
        <taxon>Bacteria</taxon>
        <taxon>Bacillati</taxon>
        <taxon>Actinomycetota</taxon>
        <taxon>Actinomycetes</taxon>
        <taxon>Pseudonocardiales</taxon>
        <taxon>Pseudonocardiaceae</taxon>
        <taxon>Streptoalloteichus</taxon>
    </lineage>
</organism>
<dbReference type="SUPFAM" id="SSF110296">
    <property type="entry name" value="Oligoxyloglucan reducing end-specific cellobiohydrolase"/>
    <property type="match status" value="1"/>
</dbReference>
<dbReference type="InterPro" id="IPR052025">
    <property type="entry name" value="Xyloglucanase_GH74"/>
</dbReference>
<sequence length="365" mass="39629">MASLTLLAIGTRKGLWVATSADGRASWRLSGPHQPVDSVYAVAIDTRRSPPRLLAGFTSEHFGPVVAVSDDLGTTWDEPDHRVIAFPDGADAVVSRVWQIAPASPDEPDVVYAGTEPTALFRSADGGRNYELVRGLWDHPHRAEWTPGGGGMALHTVLPHPTDARQITVAMSTGGVYRTEDGGGTWRASNTGIRAPFLPNEYPEYGQCVHKVARHPARPDRLFLQNHPGVYRSDDGGARWRSIAGGLPSDFGFPMVVHPHRQDVVYAFPLAADLERFPPDGSCRVYRSEDAGESWTPLSRGLPQNGFWSAVLRDAMCVDDAEPAGVYFGSRSGEVYASPDEGESWCRIVEHLPDVLCVRAATVPG</sequence>
<protein>
    <recommendedName>
        <fullName evidence="3">BNR/Asp-box repeat-containing protein</fullName>
    </recommendedName>
</protein>
<gene>
    <name evidence="1" type="ORF">SAMN05444320_11140</name>
</gene>
<evidence type="ECO:0008006" key="3">
    <source>
        <dbReference type="Google" id="ProtNLM"/>
    </source>
</evidence>
<reference evidence="1 2" key="1">
    <citation type="submission" date="2016-11" db="EMBL/GenBank/DDBJ databases">
        <authorList>
            <person name="Jaros S."/>
            <person name="Januszkiewicz K."/>
            <person name="Wedrychowicz H."/>
        </authorList>
    </citation>
    <scope>NUCLEOTIDE SEQUENCE [LARGE SCALE GENOMIC DNA]</scope>
    <source>
        <strain evidence="1 2">DSM 44523</strain>
    </source>
</reference>
<dbReference type="CDD" id="cd15482">
    <property type="entry name" value="Sialidase_non-viral"/>
    <property type="match status" value="1"/>
</dbReference>
<dbReference type="GO" id="GO:0010411">
    <property type="term" value="P:xyloglucan metabolic process"/>
    <property type="evidence" value="ECO:0007669"/>
    <property type="project" value="TreeGrafter"/>
</dbReference>
<dbReference type="AlphaFoldDB" id="A0A1M5LA42"/>